<feature type="domain" description="D-isomer specific 2-hydroxyacid dehydrogenase catalytic" evidence="5">
    <location>
        <begin position="115"/>
        <end position="370"/>
    </location>
</feature>
<accession>A0A087EEP6</accession>
<reference evidence="7 8" key="1">
    <citation type="submission" date="2014-03" db="EMBL/GenBank/DDBJ databases">
        <title>Genomics of Bifidobacteria.</title>
        <authorList>
            <person name="Ventura M."/>
            <person name="Milani C."/>
            <person name="Lugli G.A."/>
        </authorList>
    </citation>
    <scope>NUCLEOTIDE SEQUENCE [LARGE SCALE GENOMIC DNA]</scope>
    <source>
        <strain evidence="7 8">JCM 13495</strain>
    </source>
</reference>
<dbReference type="InterPro" id="IPR006139">
    <property type="entry name" value="D-isomer_2_OHA_DH_cat_dom"/>
</dbReference>
<dbReference type="Proteomes" id="UP000029080">
    <property type="component" value="Unassembled WGS sequence"/>
</dbReference>
<dbReference type="InterPro" id="IPR036291">
    <property type="entry name" value="NAD(P)-bd_dom_sf"/>
</dbReference>
<evidence type="ECO:0000259" key="5">
    <source>
        <dbReference type="Pfam" id="PF00389"/>
    </source>
</evidence>
<keyword evidence="2 4" id="KW-0560">Oxidoreductase</keyword>
<dbReference type="EC" id="1.1.1.26" evidence="7"/>
<dbReference type="PANTHER" id="PTHR43333:SF1">
    <property type="entry name" value="D-ISOMER SPECIFIC 2-HYDROXYACID DEHYDROGENASE NAD-BINDING DOMAIN-CONTAINING PROTEIN"/>
    <property type="match status" value="1"/>
</dbReference>
<dbReference type="eggNOG" id="COG0111">
    <property type="taxonomic scope" value="Bacteria"/>
</dbReference>
<keyword evidence="3" id="KW-0520">NAD</keyword>
<keyword evidence="8" id="KW-1185">Reference proteome</keyword>
<dbReference type="Pfam" id="PF00389">
    <property type="entry name" value="2-Hacid_dh"/>
    <property type="match status" value="1"/>
</dbReference>
<evidence type="ECO:0000256" key="2">
    <source>
        <dbReference type="ARBA" id="ARBA00023002"/>
    </source>
</evidence>
<dbReference type="InterPro" id="IPR006140">
    <property type="entry name" value="D-isomer_DH_NAD-bd"/>
</dbReference>
<dbReference type="CDD" id="cd05300">
    <property type="entry name" value="2-Hacid_dh_1"/>
    <property type="match status" value="1"/>
</dbReference>
<dbReference type="EMBL" id="JGZU01000008">
    <property type="protein sequence ID" value="KFJ06247.1"/>
    <property type="molecule type" value="Genomic_DNA"/>
</dbReference>
<evidence type="ECO:0000256" key="3">
    <source>
        <dbReference type="ARBA" id="ARBA00023027"/>
    </source>
</evidence>
<gene>
    <name evidence="7" type="ORF">BITS_1582</name>
</gene>
<dbReference type="SUPFAM" id="SSF52283">
    <property type="entry name" value="Formate/glycerate dehydrogenase catalytic domain-like"/>
    <property type="match status" value="1"/>
</dbReference>
<sequence>MLCICNGENLNGSYRLHKPIGDHSTHSRGPVIGRISAGNRRVCCMASENERKLVVNCLPLTQAERTAFVRAAKGVRQEFVGDELEPQALSWHASVPEELRGQVTAVIGNISEQECIQCKHLDWLQTWSAGVDRYQKPGVLGRGVMLTSASGAYGQSVSEHVFAMMLAMMKNIPQYARQGMQGQWRDAGPALSPLGAKALIVGAGDIGSHIAALCKAIGMTTFGIRRHADLPVQGFDSIAGYDQLDNALPDADVVVLVLPSTKQTHHIINAKRLSLMKSSALVINAGRGDAIDSQALVEALEQGIIRGAGLDVTDPEPLPHDHPLWKQERCLITPHVAGGNHLSSTRNRIVDIALHNVRNYVSGHSLLNLVQ</sequence>
<dbReference type="STRING" id="356829.BITS_1582"/>
<evidence type="ECO:0000259" key="6">
    <source>
        <dbReference type="Pfam" id="PF02826"/>
    </source>
</evidence>
<evidence type="ECO:0000256" key="4">
    <source>
        <dbReference type="RuleBase" id="RU003719"/>
    </source>
</evidence>
<evidence type="ECO:0000256" key="1">
    <source>
        <dbReference type="ARBA" id="ARBA00005854"/>
    </source>
</evidence>
<dbReference type="SUPFAM" id="SSF51735">
    <property type="entry name" value="NAD(P)-binding Rossmann-fold domains"/>
    <property type="match status" value="1"/>
</dbReference>
<dbReference type="GO" id="GO:0047964">
    <property type="term" value="F:glyoxylate reductase (NADH) activity"/>
    <property type="evidence" value="ECO:0007669"/>
    <property type="project" value="UniProtKB-EC"/>
</dbReference>
<comment type="caution">
    <text evidence="7">The sequence shown here is derived from an EMBL/GenBank/DDBJ whole genome shotgun (WGS) entry which is preliminary data.</text>
</comment>
<proteinExistence type="inferred from homology"/>
<evidence type="ECO:0000313" key="8">
    <source>
        <dbReference type="Proteomes" id="UP000029080"/>
    </source>
</evidence>
<evidence type="ECO:0000313" key="7">
    <source>
        <dbReference type="EMBL" id="KFJ06247.1"/>
    </source>
</evidence>
<protein>
    <submittedName>
        <fullName evidence="7">Putative phosphoglycerate dehydrogenase</fullName>
        <ecNumber evidence="7">1.1.1.26</ecNumber>
    </submittedName>
</protein>
<name>A0A087EEP6_9BIFI</name>
<dbReference type="GO" id="GO:0051287">
    <property type="term" value="F:NAD binding"/>
    <property type="evidence" value="ECO:0007669"/>
    <property type="project" value="InterPro"/>
</dbReference>
<feature type="domain" description="D-isomer specific 2-hydroxyacid dehydrogenase NAD-binding" evidence="6">
    <location>
        <begin position="162"/>
        <end position="337"/>
    </location>
</feature>
<dbReference type="AlphaFoldDB" id="A0A087EEP6"/>
<dbReference type="PANTHER" id="PTHR43333">
    <property type="entry name" value="2-HACID_DH_C DOMAIN-CONTAINING PROTEIN"/>
    <property type="match status" value="1"/>
</dbReference>
<comment type="similarity">
    <text evidence="1 4">Belongs to the D-isomer specific 2-hydroxyacid dehydrogenase family.</text>
</comment>
<dbReference type="Gene3D" id="3.40.50.720">
    <property type="entry name" value="NAD(P)-binding Rossmann-like Domain"/>
    <property type="match status" value="2"/>
</dbReference>
<organism evidence="7 8">
    <name type="scientific">Bifidobacterium tsurumiense</name>
    <dbReference type="NCBI Taxonomy" id="356829"/>
    <lineage>
        <taxon>Bacteria</taxon>
        <taxon>Bacillati</taxon>
        <taxon>Actinomycetota</taxon>
        <taxon>Actinomycetes</taxon>
        <taxon>Bifidobacteriales</taxon>
        <taxon>Bifidobacteriaceae</taxon>
        <taxon>Bifidobacterium</taxon>
    </lineage>
</organism>
<dbReference type="Pfam" id="PF02826">
    <property type="entry name" value="2-Hacid_dh_C"/>
    <property type="match status" value="1"/>
</dbReference>